<dbReference type="Pfam" id="PF03448">
    <property type="entry name" value="MgtE_N"/>
    <property type="match status" value="1"/>
</dbReference>
<keyword evidence="2" id="KW-1133">Transmembrane helix</keyword>
<dbReference type="SUPFAM" id="SSF158791">
    <property type="entry name" value="MgtE N-terminal domain-like"/>
    <property type="match status" value="1"/>
</dbReference>
<evidence type="ECO:0000313" key="5">
    <source>
        <dbReference type="Proteomes" id="UP001589836"/>
    </source>
</evidence>
<protein>
    <submittedName>
        <fullName evidence="4">MotE family protein</fullName>
    </submittedName>
</protein>
<keyword evidence="2" id="KW-0472">Membrane</keyword>
<feature type="coiled-coil region" evidence="1">
    <location>
        <begin position="80"/>
        <end position="135"/>
    </location>
</feature>
<keyword evidence="2" id="KW-0812">Transmembrane</keyword>
<evidence type="ECO:0000256" key="2">
    <source>
        <dbReference type="SAM" id="Phobius"/>
    </source>
</evidence>
<comment type="caution">
    <text evidence="4">The sequence shown here is derived from an EMBL/GenBank/DDBJ whole genome shotgun (WGS) entry which is preliminary data.</text>
</comment>
<evidence type="ECO:0000259" key="3">
    <source>
        <dbReference type="Pfam" id="PF03448"/>
    </source>
</evidence>
<evidence type="ECO:0000256" key="1">
    <source>
        <dbReference type="SAM" id="Coils"/>
    </source>
</evidence>
<keyword evidence="1" id="KW-0175">Coiled coil</keyword>
<feature type="transmembrane region" description="Helical" evidence="2">
    <location>
        <begin position="17"/>
        <end position="40"/>
    </location>
</feature>
<dbReference type="Proteomes" id="UP001589836">
    <property type="component" value="Unassembled WGS sequence"/>
</dbReference>
<dbReference type="RefSeq" id="WP_377347790.1">
    <property type="nucleotide sequence ID" value="NZ_JBHLTP010000009.1"/>
</dbReference>
<dbReference type="EMBL" id="JBHLTP010000009">
    <property type="protein sequence ID" value="MFC0524140.1"/>
    <property type="molecule type" value="Genomic_DNA"/>
</dbReference>
<dbReference type="InterPro" id="IPR006668">
    <property type="entry name" value="Mg_transptr_MgtE_intracell_dom"/>
</dbReference>
<dbReference type="Gene3D" id="6.10.140.920">
    <property type="match status" value="1"/>
</dbReference>
<reference evidence="4 5" key="1">
    <citation type="submission" date="2024-09" db="EMBL/GenBank/DDBJ databases">
        <authorList>
            <person name="Sun Q."/>
            <person name="Mori K."/>
        </authorList>
    </citation>
    <scope>NUCLEOTIDE SEQUENCE [LARGE SCALE GENOMIC DNA]</scope>
    <source>
        <strain evidence="4 5">NCAIM B.02529</strain>
    </source>
</reference>
<accession>A0ABV6LP03</accession>
<proteinExistence type="predicted"/>
<keyword evidence="5" id="KW-1185">Reference proteome</keyword>
<sequence>MAGKEVQDRKKTSKFQWFVFGILIPLVFAITVALIVMTIGGVNVFEKVQQYGSNIPGVSAIVSSEQDSGEEESDSTRTSSAELQATIQDQNAQITQLQDTIASKDSTIEELNNEIATLTEQINKESKNNDNQKEVMKDVSSSFKDMDADKAAPIITELDKSVALSILQEIPDKERGKIFEEMDPKTAASLTSALVQRN</sequence>
<feature type="domain" description="Magnesium transporter MgtE intracellular" evidence="3">
    <location>
        <begin position="143"/>
        <end position="194"/>
    </location>
</feature>
<organism evidence="4 5">
    <name type="scientific">Pontibacillus salicampi</name>
    <dbReference type="NCBI Taxonomy" id="1449801"/>
    <lineage>
        <taxon>Bacteria</taxon>
        <taxon>Bacillati</taxon>
        <taxon>Bacillota</taxon>
        <taxon>Bacilli</taxon>
        <taxon>Bacillales</taxon>
        <taxon>Bacillaceae</taxon>
        <taxon>Pontibacillus</taxon>
    </lineage>
</organism>
<name>A0ABV6LP03_9BACI</name>
<gene>
    <name evidence="4" type="ORF">ACFFGV_11255</name>
</gene>
<evidence type="ECO:0000313" key="4">
    <source>
        <dbReference type="EMBL" id="MFC0524140.1"/>
    </source>
</evidence>